<feature type="transmembrane region" description="Helical" evidence="6">
    <location>
        <begin position="12"/>
        <end position="31"/>
    </location>
</feature>
<dbReference type="PIRSF" id="PIRSF000189">
    <property type="entry name" value="D-aa_oxidase"/>
    <property type="match status" value="1"/>
</dbReference>
<dbReference type="PANTHER" id="PTHR11530:SF30">
    <property type="entry name" value="FAD DEPENDENT OXIDOREDUCTASE DOMAIN-CONTAINING PROTEIN"/>
    <property type="match status" value="1"/>
</dbReference>
<dbReference type="PROSITE" id="PS00677">
    <property type="entry name" value="DAO"/>
    <property type="match status" value="1"/>
</dbReference>
<evidence type="ECO:0000256" key="4">
    <source>
        <dbReference type="ARBA" id="ARBA00022827"/>
    </source>
</evidence>
<keyword evidence="3" id="KW-0285">Flavoprotein</keyword>
<feature type="domain" description="FAD dependent oxidoreductase" evidence="7">
    <location>
        <begin position="10"/>
        <end position="375"/>
    </location>
</feature>
<accession>A0ABP1CFT1</accession>
<keyword evidence="6" id="KW-0812">Transmembrane</keyword>
<evidence type="ECO:0000256" key="2">
    <source>
        <dbReference type="ARBA" id="ARBA00006730"/>
    </source>
</evidence>
<keyword evidence="6" id="KW-1133">Transmembrane helix</keyword>
<reference evidence="9" key="1">
    <citation type="submission" date="2024-04" db="EMBL/GenBank/DDBJ databases">
        <authorList>
            <person name="Shaw F."/>
            <person name="Minotto A."/>
        </authorList>
    </citation>
    <scope>NUCLEOTIDE SEQUENCE [LARGE SCALE GENOMIC DNA]</scope>
</reference>
<evidence type="ECO:0000256" key="5">
    <source>
        <dbReference type="ARBA" id="ARBA00023002"/>
    </source>
</evidence>
<dbReference type="Pfam" id="PF01266">
    <property type="entry name" value="DAO"/>
    <property type="match status" value="1"/>
</dbReference>
<evidence type="ECO:0000313" key="9">
    <source>
        <dbReference type="Proteomes" id="UP001497453"/>
    </source>
</evidence>
<organism evidence="8 9">
    <name type="scientific">Somion occarium</name>
    <dbReference type="NCBI Taxonomy" id="3059160"/>
    <lineage>
        <taxon>Eukaryota</taxon>
        <taxon>Fungi</taxon>
        <taxon>Dikarya</taxon>
        <taxon>Basidiomycota</taxon>
        <taxon>Agaricomycotina</taxon>
        <taxon>Agaricomycetes</taxon>
        <taxon>Polyporales</taxon>
        <taxon>Cerrenaceae</taxon>
        <taxon>Somion</taxon>
    </lineage>
</organism>
<dbReference type="EMBL" id="OZ037944">
    <property type="protein sequence ID" value="CAL1694501.1"/>
    <property type="molecule type" value="Genomic_DNA"/>
</dbReference>
<proteinExistence type="inferred from homology"/>
<evidence type="ECO:0000256" key="3">
    <source>
        <dbReference type="ARBA" id="ARBA00022630"/>
    </source>
</evidence>
<dbReference type="InterPro" id="IPR023209">
    <property type="entry name" value="DAO"/>
</dbReference>
<evidence type="ECO:0000256" key="1">
    <source>
        <dbReference type="ARBA" id="ARBA00001974"/>
    </source>
</evidence>
<comment type="cofactor">
    <cofactor evidence="1">
        <name>FAD</name>
        <dbReference type="ChEBI" id="CHEBI:57692"/>
    </cofactor>
</comment>
<evidence type="ECO:0000256" key="6">
    <source>
        <dbReference type="SAM" id="Phobius"/>
    </source>
</evidence>
<gene>
    <name evidence="8" type="ORF">GFSPODELE1_LOCUS335</name>
</gene>
<keyword evidence="9" id="KW-1185">Reference proteome</keyword>
<protein>
    <recommendedName>
        <fullName evidence="7">FAD dependent oxidoreductase domain-containing protein</fullName>
    </recommendedName>
</protein>
<evidence type="ECO:0000259" key="7">
    <source>
        <dbReference type="Pfam" id="PF01266"/>
    </source>
</evidence>
<keyword evidence="6" id="KW-0472">Membrane</keyword>
<dbReference type="Gene3D" id="3.30.9.10">
    <property type="entry name" value="D-Amino Acid Oxidase, subunit A, domain 2"/>
    <property type="match status" value="1"/>
</dbReference>
<comment type="similarity">
    <text evidence="2">Belongs to the DAMOX/DASOX family.</text>
</comment>
<keyword evidence="5" id="KW-0560">Oxidoreductase</keyword>
<dbReference type="PANTHER" id="PTHR11530">
    <property type="entry name" value="D-AMINO ACID OXIDASE"/>
    <property type="match status" value="1"/>
</dbReference>
<name>A0ABP1CFT1_9APHY</name>
<keyword evidence="4" id="KW-0274">FAD</keyword>
<sequence length="381" mass="42094">MSNTQDKKHIVIIGSGVIGLTIAQVVTTRFPDKYRVTIVARDTPEDLTSQAFSSPWAVSAISLSIVCSLLTLKLKGANWSPFSVEMPDHKTFRRELETFNTFWDMEHTGLTYNVPYTIYFPEAQGLENVWFKALVRDFRVLSPEELPSGFTGGVKFSTITVNPIKYLPWLKNELLNRGVVFVKRQIHTIGEAADIAGPEGIIFNATGLGARSLIGVEDKLVYPIRGQTILVEAPAVKECVALPIGTGENPDGKATYIIPRPSQGHVIIGGTYQKNNWDTSVNFETAREIWDRAVEFLPALKSDKSRIISHNVGLRPAREGGPRIELQKVRLPFVSDLMHGVKGTISEERELPIIHAYGFGGTGYQASWGSAEEAVSLLESI</sequence>
<dbReference type="Proteomes" id="UP001497453">
    <property type="component" value="Chromosome 1"/>
</dbReference>
<dbReference type="InterPro" id="IPR006076">
    <property type="entry name" value="FAD-dep_OxRdtase"/>
</dbReference>
<dbReference type="SUPFAM" id="SSF54373">
    <property type="entry name" value="FAD-linked reductases, C-terminal domain"/>
    <property type="match status" value="1"/>
</dbReference>
<dbReference type="Gene3D" id="3.40.50.720">
    <property type="entry name" value="NAD(P)-binding Rossmann-like Domain"/>
    <property type="match status" value="2"/>
</dbReference>
<dbReference type="InterPro" id="IPR006181">
    <property type="entry name" value="D-amino_acid_oxidase_CS"/>
</dbReference>
<evidence type="ECO:0000313" key="8">
    <source>
        <dbReference type="EMBL" id="CAL1694501.1"/>
    </source>
</evidence>
<dbReference type="SUPFAM" id="SSF51971">
    <property type="entry name" value="Nucleotide-binding domain"/>
    <property type="match status" value="1"/>
</dbReference>